<dbReference type="GO" id="GO:0003853">
    <property type="term" value="F:short-chain 2-methyl fatty acyl-CoA dehydrogenase activity"/>
    <property type="evidence" value="ECO:0007669"/>
    <property type="project" value="UniProtKB-EC"/>
</dbReference>
<comment type="catalytic activity">
    <reaction evidence="11">
        <text>propanoyl-CoA + oxidized [electron-transfer flavoprotein] + H(+) = acryloyl-CoA + reduced [electron-transfer flavoprotein]</text>
        <dbReference type="Rhea" id="RHEA:31287"/>
        <dbReference type="Rhea" id="RHEA-COMP:10685"/>
        <dbReference type="Rhea" id="RHEA-COMP:10686"/>
        <dbReference type="ChEBI" id="CHEBI:15378"/>
        <dbReference type="ChEBI" id="CHEBI:57367"/>
        <dbReference type="ChEBI" id="CHEBI:57392"/>
        <dbReference type="ChEBI" id="CHEBI:57692"/>
        <dbReference type="ChEBI" id="CHEBI:58307"/>
    </reaction>
    <physiologicalReaction direction="left-to-right" evidence="11">
        <dbReference type="Rhea" id="RHEA:31288"/>
    </physiologicalReaction>
</comment>
<organism evidence="20 21">
    <name type="scientific">Pocillopora meandrina</name>
    <dbReference type="NCBI Taxonomy" id="46732"/>
    <lineage>
        <taxon>Eukaryota</taxon>
        <taxon>Metazoa</taxon>
        <taxon>Cnidaria</taxon>
        <taxon>Anthozoa</taxon>
        <taxon>Hexacorallia</taxon>
        <taxon>Scleractinia</taxon>
        <taxon>Astrocoeniina</taxon>
        <taxon>Pocilloporidae</taxon>
        <taxon>Pocillopora</taxon>
    </lineage>
</organism>
<dbReference type="PROSITE" id="PS50056">
    <property type="entry name" value="TYR_PHOSPHATASE_2"/>
    <property type="match status" value="1"/>
</dbReference>
<dbReference type="InterPro" id="IPR020422">
    <property type="entry name" value="TYR_PHOSPHATASE_DUAL_dom"/>
</dbReference>
<dbReference type="PROSITE" id="PS50054">
    <property type="entry name" value="TYR_PHOSPHATASE_DUAL"/>
    <property type="match status" value="1"/>
</dbReference>
<evidence type="ECO:0000256" key="14">
    <source>
        <dbReference type="ARBA" id="ARBA00071686"/>
    </source>
</evidence>
<keyword evidence="6" id="KW-0378">Hydrolase</keyword>
<keyword evidence="9" id="KW-0560">Oxidoreductase</keyword>
<evidence type="ECO:0000256" key="17">
    <source>
        <dbReference type="SAM" id="MobiDB-lite"/>
    </source>
</evidence>
<accession>A0AAU9XZ82</accession>
<evidence type="ECO:0000256" key="9">
    <source>
        <dbReference type="ARBA" id="ARBA00023002"/>
    </source>
</evidence>
<dbReference type="InterPro" id="IPR036250">
    <property type="entry name" value="AcylCo_DH-like_C"/>
</dbReference>
<feature type="active site" description="Proton acceptor" evidence="16">
    <location>
        <position position="833"/>
    </location>
</feature>
<dbReference type="CDD" id="cd14498">
    <property type="entry name" value="DSP"/>
    <property type="match status" value="1"/>
</dbReference>
<dbReference type="GO" id="GO:0005739">
    <property type="term" value="C:mitochondrion"/>
    <property type="evidence" value="ECO:0007669"/>
    <property type="project" value="TreeGrafter"/>
</dbReference>
<dbReference type="PANTHER" id="PTHR43831:SF1">
    <property type="entry name" value="ISOBUTYRYL-COA DEHYDROGENASE, MITOCHONDRIAL"/>
    <property type="match status" value="1"/>
</dbReference>
<dbReference type="InterPro" id="IPR006091">
    <property type="entry name" value="Acyl-CoA_Oxase/DH_mid-dom"/>
</dbReference>
<dbReference type="InterPro" id="IPR006089">
    <property type="entry name" value="Acyl-CoA_DH_CS"/>
</dbReference>
<dbReference type="GO" id="GO:0006629">
    <property type="term" value="P:lipid metabolic process"/>
    <property type="evidence" value="ECO:0007669"/>
    <property type="project" value="InterPro"/>
</dbReference>
<dbReference type="InterPro" id="IPR000340">
    <property type="entry name" value="Dual-sp_phosphatase_cat-dom"/>
</dbReference>
<dbReference type="EMBL" id="CALNXJ010000085">
    <property type="protein sequence ID" value="CAH3162517.1"/>
    <property type="molecule type" value="Genomic_DNA"/>
</dbReference>
<dbReference type="GO" id="GO:0009083">
    <property type="term" value="P:branched-chain amino acid catabolic process"/>
    <property type="evidence" value="ECO:0007669"/>
    <property type="project" value="UniProtKB-KW"/>
</dbReference>
<evidence type="ECO:0000256" key="5">
    <source>
        <dbReference type="ARBA" id="ARBA00022630"/>
    </source>
</evidence>
<dbReference type="Gene3D" id="3.40.250.10">
    <property type="entry name" value="Rhodanese-like domain"/>
    <property type="match status" value="1"/>
</dbReference>
<feature type="domain" description="Tyrosine-protein phosphatase" evidence="18">
    <location>
        <begin position="333"/>
        <end position="475"/>
    </location>
</feature>
<dbReference type="PANTHER" id="PTHR43831">
    <property type="entry name" value="ISOBUTYRYL-COA DEHYDROGENASE"/>
    <property type="match status" value="1"/>
</dbReference>
<dbReference type="SMART" id="SM00195">
    <property type="entry name" value="DSPc"/>
    <property type="match status" value="1"/>
</dbReference>
<dbReference type="InterPro" id="IPR013786">
    <property type="entry name" value="AcylCoA_DH/ox_N"/>
</dbReference>
<dbReference type="Pfam" id="PF02771">
    <property type="entry name" value="Acyl-CoA_dh_N"/>
    <property type="match status" value="1"/>
</dbReference>
<feature type="compositionally biased region" description="Basic and acidic residues" evidence="17">
    <location>
        <begin position="16"/>
        <end position="27"/>
    </location>
</feature>
<evidence type="ECO:0000256" key="15">
    <source>
        <dbReference type="ARBA" id="ARBA00076026"/>
    </source>
</evidence>
<evidence type="ECO:0000256" key="2">
    <source>
        <dbReference type="ARBA" id="ARBA00005109"/>
    </source>
</evidence>
<evidence type="ECO:0000256" key="11">
    <source>
        <dbReference type="ARBA" id="ARBA00050268"/>
    </source>
</evidence>
<evidence type="ECO:0000256" key="16">
    <source>
        <dbReference type="PIRSR" id="PIRSR634178-1"/>
    </source>
</evidence>
<dbReference type="InterPro" id="IPR029021">
    <property type="entry name" value="Prot-tyrosine_phosphatase-like"/>
</dbReference>
<evidence type="ECO:0000256" key="13">
    <source>
        <dbReference type="ARBA" id="ARBA00055070"/>
    </source>
</evidence>
<name>A0AAU9XZ82_9CNID</name>
<keyword evidence="7" id="KW-0274">FAD</keyword>
<evidence type="ECO:0000259" key="18">
    <source>
        <dbReference type="PROSITE" id="PS50054"/>
    </source>
</evidence>
<comment type="pathway">
    <text evidence="2">Amino-acid degradation; L-valine degradation.</text>
</comment>
<evidence type="ECO:0000259" key="19">
    <source>
        <dbReference type="PROSITE" id="PS50056"/>
    </source>
</evidence>
<dbReference type="PROSITE" id="PS00072">
    <property type="entry name" value="ACYL_COA_DH_1"/>
    <property type="match status" value="1"/>
</dbReference>
<evidence type="ECO:0000256" key="1">
    <source>
        <dbReference type="ARBA" id="ARBA00001974"/>
    </source>
</evidence>
<evidence type="ECO:0000313" key="20">
    <source>
        <dbReference type="EMBL" id="CAH3162517.1"/>
    </source>
</evidence>
<evidence type="ECO:0000256" key="3">
    <source>
        <dbReference type="ARBA" id="ARBA00009347"/>
    </source>
</evidence>
<dbReference type="InterPro" id="IPR036873">
    <property type="entry name" value="Rhodanese-like_dom_sf"/>
</dbReference>
<feature type="compositionally biased region" description="Low complexity" evidence="17">
    <location>
        <begin position="112"/>
        <end position="130"/>
    </location>
</feature>
<dbReference type="Pfam" id="PF00441">
    <property type="entry name" value="Acyl-CoA_dh_1"/>
    <property type="match status" value="1"/>
</dbReference>
<dbReference type="CDD" id="cd01162">
    <property type="entry name" value="IBD"/>
    <property type="match status" value="1"/>
</dbReference>
<gene>
    <name evidence="20" type="ORF">PMEA_00034275</name>
</gene>
<dbReference type="SUPFAM" id="SSF47203">
    <property type="entry name" value="Acyl-CoA dehydrogenase C-terminal domain-like"/>
    <property type="match status" value="1"/>
</dbReference>
<dbReference type="GO" id="GO:0004721">
    <property type="term" value="F:phosphoprotein phosphatase activity"/>
    <property type="evidence" value="ECO:0007669"/>
    <property type="project" value="UniProtKB-KW"/>
</dbReference>
<evidence type="ECO:0000256" key="7">
    <source>
        <dbReference type="ARBA" id="ARBA00022827"/>
    </source>
</evidence>
<dbReference type="FunFam" id="3.90.190.10:FF:000082">
    <property type="entry name" value="Serine/threonine/tyrosine-interacting-like protein 1"/>
    <property type="match status" value="1"/>
</dbReference>
<dbReference type="InterPro" id="IPR009100">
    <property type="entry name" value="AcylCoA_DH/oxidase_NM_dom_sf"/>
</dbReference>
<dbReference type="Pfam" id="PF00782">
    <property type="entry name" value="DSPc"/>
    <property type="match status" value="1"/>
</dbReference>
<dbReference type="AlphaFoldDB" id="A0AAU9XZ82"/>
<comment type="cofactor">
    <cofactor evidence="1">
        <name>FAD</name>
        <dbReference type="ChEBI" id="CHEBI:57692"/>
    </cofactor>
</comment>
<sequence length="851" mass="94014">MGGSLSRSPKQKSKKKVEMDGSIDRPKKTPKAVKGKKKDEQPGQAERTGQETPDMERKDSKIFWISHVSKRTNSQDDIKAQTLVDSKAISKPTGDLSPLEGKHSGKQNAVVSGLKKNNKGKNSNGANSNGYLSEKKCNSVVLNGSHVFGEEKQDLEDSNSSVVPQSPGLLPGQTSGSIDASHLISVNELYNYFWDGGLNCSIFDPSYMLLVDARPRSEYERGHIILAHCAASLYNDLLTSSTFGYGYMASSGEQAIANSLSEYTYLIVYGNPVLDTKSGDLPEIKLMRELMNYELVEPMLLASGYDCFNQTWPFMCTAKELTIRHDHKEITPYPSLILENQLYLGRGVQATNEKILLDLKLTHVVNIGSEHPSPFTDHIQYLNIKLDDSPSSDLKLYFTKAYHFIDDALSTGGCILVHCNLGVSRSSTVVIAYLMKSREWSLKMAYDFVKDRRHCIQPNRGFLRQLGDWEKTSLGLTDDQREFQRVALEFAKNELAPEMQKWDQEETFPVDVLKRLAGLGFGAIYAKEDHGGSGLPRLEASVIFEALSTGCVSTTAYLSIHNMVAWMIDEFGSEELRERFVPELASMQKFGSYCLTEPGSGSDAASLSTTAKRDGDHYILNGSKAFISGGGDNDVYIVMVRTGEQGPKGISSVIVEKGTPGLSFGKKERKVGWNSQPTRAVIFEDCRVPVSNRVGYEGQGFSIAMHGLNGGRINIASCSLGAAQASIVQAAEHAKVRKQFDTPLAENQNIQFKLADMATSLVTSRLIVRQAAHALDNKSPEAPTLCSMAKLFATDHCFQICNEALQIHGGYGYLKDYPVQQYMRDCRVHQILEGTNEVMRLIISRNLLQSS</sequence>
<dbReference type="SUPFAM" id="SSF52799">
    <property type="entry name" value="(Phosphotyrosine protein) phosphatases II"/>
    <property type="match status" value="1"/>
</dbReference>
<comment type="catalytic activity">
    <reaction evidence="12">
        <text>2-methylpropanoyl-CoA + oxidized [electron-transfer flavoprotein] + H(+) = 2-methylpropenoyl-CoA + reduced [electron-transfer flavoprotein]</text>
        <dbReference type="Rhea" id="RHEA:44180"/>
        <dbReference type="Rhea" id="RHEA-COMP:10685"/>
        <dbReference type="Rhea" id="RHEA-COMP:10686"/>
        <dbReference type="ChEBI" id="CHEBI:15378"/>
        <dbReference type="ChEBI" id="CHEBI:57338"/>
        <dbReference type="ChEBI" id="CHEBI:57692"/>
        <dbReference type="ChEBI" id="CHEBI:58307"/>
        <dbReference type="ChEBI" id="CHEBI:62500"/>
        <dbReference type="EC" id="1.3.8.5"/>
    </reaction>
    <physiologicalReaction direction="left-to-right" evidence="12">
        <dbReference type="Rhea" id="RHEA:44181"/>
    </physiologicalReaction>
</comment>
<dbReference type="Gene3D" id="2.40.110.10">
    <property type="entry name" value="Butyryl-CoA Dehydrogenase, subunit A, domain 2"/>
    <property type="match status" value="1"/>
</dbReference>
<comment type="function">
    <text evidence="13">Isobutyryl-CoA dehydrogenase which catalyzes the conversion of 2-methylpropanoyl-CoA to (2E)-2-methylpropenoyl-CoA in the valine catabolic pathway. To a lesser extent, also able to catalyze the oxidation of (2S)-2-methylbutanoyl-CoA.</text>
</comment>
<protein>
    <recommendedName>
        <fullName evidence="14">Isobutyryl-CoA dehydrogenase, mitochondrial</fullName>
    </recommendedName>
    <alternativeName>
        <fullName evidence="15">Acyl-CoA dehydrogenase family member 8</fullName>
    </alternativeName>
</protein>
<dbReference type="InterPro" id="IPR034178">
    <property type="entry name" value="IBD"/>
</dbReference>
<dbReference type="SUPFAM" id="SSF56645">
    <property type="entry name" value="Acyl-CoA dehydrogenase NM domain-like"/>
    <property type="match status" value="1"/>
</dbReference>
<feature type="domain" description="Tyrosine specific protein phosphatases" evidence="19">
    <location>
        <begin position="396"/>
        <end position="453"/>
    </location>
</feature>
<evidence type="ECO:0000256" key="6">
    <source>
        <dbReference type="ARBA" id="ARBA00022801"/>
    </source>
</evidence>
<keyword evidence="5" id="KW-0285">Flavoprotein</keyword>
<dbReference type="Proteomes" id="UP001159428">
    <property type="component" value="Unassembled WGS sequence"/>
</dbReference>
<dbReference type="SUPFAM" id="SSF52821">
    <property type="entry name" value="Rhodanese/Cell cycle control phosphatase"/>
    <property type="match status" value="1"/>
</dbReference>
<dbReference type="Gene3D" id="1.10.540.10">
    <property type="entry name" value="Acyl-CoA dehydrogenase/oxidase, N-terminal domain"/>
    <property type="match status" value="1"/>
</dbReference>
<comment type="catalytic activity">
    <reaction evidence="10">
        <text>(2S)-2-methylbutanoyl-CoA + oxidized [electron-transfer flavoprotein] + H(+) = (2E)-2-methylbut-2-enoyl-CoA + reduced [electron-transfer flavoprotein]</text>
        <dbReference type="Rhea" id="RHEA:48256"/>
        <dbReference type="Rhea" id="RHEA-COMP:10685"/>
        <dbReference type="Rhea" id="RHEA-COMP:10686"/>
        <dbReference type="ChEBI" id="CHEBI:15378"/>
        <dbReference type="ChEBI" id="CHEBI:57337"/>
        <dbReference type="ChEBI" id="CHEBI:57692"/>
        <dbReference type="ChEBI" id="CHEBI:58307"/>
        <dbReference type="ChEBI" id="CHEBI:88166"/>
    </reaction>
    <physiologicalReaction direction="left-to-right" evidence="10">
        <dbReference type="Rhea" id="RHEA:48257"/>
    </physiologicalReaction>
</comment>
<comment type="similarity">
    <text evidence="3">Belongs to the acyl-CoA dehydrogenase family.</text>
</comment>
<keyword evidence="4" id="KW-0101">Branched-chain amino acid catabolism</keyword>
<dbReference type="Pfam" id="PF02770">
    <property type="entry name" value="Acyl-CoA_dh_M"/>
    <property type="match status" value="1"/>
</dbReference>
<dbReference type="InterPro" id="IPR052547">
    <property type="entry name" value="Mito_Isobutyryl-CoADH"/>
</dbReference>
<dbReference type="InterPro" id="IPR016130">
    <property type="entry name" value="Tyr_Pase_AS"/>
</dbReference>
<keyword evidence="21" id="KW-1185">Reference proteome</keyword>
<dbReference type="FunFam" id="1.20.140.10:FF:000001">
    <property type="entry name" value="Acyl-CoA dehydrogenase"/>
    <property type="match status" value="1"/>
</dbReference>
<evidence type="ECO:0000256" key="4">
    <source>
        <dbReference type="ARBA" id="ARBA00022456"/>
    </source>
</evidence>
<dbReference type="FunFam" id="2.40.110.10:FF:000001">
    <property type="entry name" value="Acyl-CoA dehydrogenase, mitochondrial"/>
    <property type="match status" value="1"/>
</dbReference>
<reference evidence="20 21" key="1">
    <citation type="submission" date="2022-05" db="EMBL/GenBank/DDBJ databases">
        <authorList>
            <consortium name="Genoscope - CEA"/>
            <person name="William W."/>
        </authorList>
    </citation>
    <scope>NUCLEOTIDE SEQUENCE [LARGE SCALE GENOMIC DNA]</scope>
</reference>
<dbReference type="PROSITE" id="PS00383">
    <property type="entry name" value="TYR_PHOSPHATASE_1"/>
    <property type="match status" value="1"/>
</dbReference>
<evidence type="ECO:0000256" key="8">
    <source>
        <dbReference type="ARBA" id="ARBA00022912"/>
    </source>
</evidence>
<keyword evidence="8" id="KW-0904">Protein phosphatase</keyword>
<dbReference type="Gene3D" id="3.90.190.10">
    <property type="entry name" value="Protein tyrosine phosphatase superfamily"/>
    <property type="match status" value="1"/>
</dbReference>
<dbReference type="GO" id="GO:0050660">
    <property type="term" value="F:flavin adenine dinucleotide binding"/>
    <property type="evidence" value="ECO:0007669"/>
    <property type="project" value="InterPro"/>
</dbReference>
<feature type="region of interest" description="Disordered" evidence="17">
    <location>
        <begin position="1"/>
        <end position="130"/>
    </location>
</feature>
<evidence type="ECO:0000256" key="10">
    <source>
        <dbReference type="ARBA" id="ARBA00049552"/>
    </source>
</evidence>
<evidence type="ECO:0000313" key="21">
    <source>
        <dbReference type="Proteomes" id="UP001159428"/>
    </source>
</evidence>
<dbReference type="InterPro" id="IPR009075">
    <property type="entry name" value="AcylCo_DH/oxidase_C"/>
</dbReference>
<comment type="caution">
    <text evidence="20">The sequence shown here is derived from an EMBL/GenBank/DDBJ whole genome shotgun (WGS) entry which is preliminary data.</text>
</comment>
<dbReference type="Gene3D" id="1.20.140.10">
    <property type="entry name" value="Butyryl-CoA Dehydrogenase, subunit A, domain 3"/>
    <property type="match status" value="1"/>
</dbReference>
<dbReference type="InterPro" id="IPR037069">
    <property type="entry name" value="AcylCoA_DH/ox_N_sf"/>
</dbReference>
<proteinExistence type="inferred from homology"/>
<dbReference type="InterPro" id="IPR000387">
    <property type="entry name" value="Tyr_Pase_dom"/>
</dbReference>
<evidence type="ECO:0000256" key="12">
    <source>
        <dbReference type="ARBA" id="ARBA00052552"/>
    </source>
</evidence>
<dbReference type="InterPro" id="IPR046373">
    <property type="entry name" value="Acyl-CoA_Oxase/DH_mid-dom_sf"/>
</dbReference>